<feature type="repeat" description="Solcar" evidence="8">
    <location>
        <begin position="16"/>
        <end position="112"/>
    </location>
</feature>
<evidence type="ECO:0000256" key="4">
    <source>
        <dbReference type="ARBA" id="ARBA00022692"/>
    </source>
</evidence>
<dbReference type="PANTHER" id="PTHR45758:SF4">
    <property type="entry name" value="MITOFERRIN-1"/>
    <property type="match status" value="1"/>
</dbReference>
<keyword evidence="6" id="KW-0496">Mitochondrion</keyword>
<evidence type="ECO:0000256" key="3">
    <source>
        <dbReference type="ARBA" id="ARBA00022448"/>
    </source>
</evidence>
<keyword evidence="3 9" id="KW-0813">Transport</keyword>
<comment type="subcellular location">
    <subcellularLocation>
        <location evidence="1">Mitochondrion membrane</location>
        <topology evidence="1">Multi-pass membrane protein</topology>
    </subcellularLocation>
</comment>
<evidence type="ECO:0000256" key="8">
    <source>
        <dbReference type="PROSITE-ProRule" id="PRU00282"/>
    </source>
</evidence>
<dbReference type="OMA" id="WRPMRGM"/>
<dbReference type="RefSeq" id="XP_005772431.1">
    <property type="nucleotide sequence ID" value="XM_005772374.1"/>
</dbReference>
<name>A0A0D3J917_EMIH1</name>
<evidence type="ECO:0000256" key="6">
    <source>
        <dbReference type="ARBA" id="ARBA00023128"/>
    </source>
</evidence>
<dbReference type="InterPro" id="IPR023395">
    <property type="entry name" value="MCP_dom_sf"/>
</dbReference>
<feature type="repeat" description="Solcar" evidence="8">
    <location>
        <begin position="124"/>
        <end position="205"/>
    </location>
</feature>
<keyword evidence="11" id="KW-1185">Reference proteome</keyword>
<dbReference type="EnsemblProtists" id="EOD20002">
    <property type="protein sequence ID" value="EOD20002"/>
    <property type="gene ID" value="EMIHUDRAFT_310595"/>
</dbReference>
<evidence type="ECO:0000256" key="7">
    <source>
        <dbReference type="ARBA" id="ARBA00023136"/>
    </source>
</evidence>
<comment type="similarity">
    <text evidence="2 9">Belongs to the mitochondrial carrier (TC 2.A.29) family.</text>
</comment>
<dbReference type="HOGENOM" id="CLU_015166_3_1_1"/>
<keyword evidence="7 8" id="KW-0472">Membrane</keyword>
<dbReference type="AlphaFoldDB" id="A0A0D3J917"/>
<accession>A0A0D3J917</accession>
<dbReference type="Pfam" id="PF00153">
    <property type="entry name" value="Mito_carr"/>
    <property type="match status" value="3"/>
</dbReference>
<protein>
    <recommendedName>
        <fullName evidence="12">Mitochondrial carrier protein</fullName>
    </recommendedName>
</protein>
<dbReference type="PaxDb" id="2903-EOD20002"/>
<reference evidence="10" key="2">
    <citation type="submission" date="2024-10" db="UniProtKB">
        <authorList>
            <consortium name="EnsemblProtists"/>
        </authorList>
    </citation>
    <scope>IDENTIFICATION</scope>
</reference>
<reference evidence="11" key="1">
    <citation type="journal article" date="2013" name="Nature">
        <title>Pan genome of the phytoplankton Emiliania underpins its global distribution.</title>
        <authorList>
            <person name="Read B.A."/>
            <person name="Kegel J."/>
            <person name="Klute M.J."/>
            <person name="Kuo A."/>
            <person name="Lefebvre S.C."/>
            <person name="Maumus F."/>
            <person name="Mayer C."/>
            <person name="Miller J."/>
            <person name="Monier A."/>
            <person name="Salamov A."/>
            <person name="Young J."/>
            <person name="Aguilar M."/>
            <person name="Claverie J.M."/>
            <person name="Frickenhaus S."/>
            <person name="Gonzalez K."/>
            <person name="Herman E.K."/>
            <person name="Lin Y.C."/>
            <person name="Napier J."/>
            <person name="Ogata H."/>
            <person name="Sarno A.F."/>
            <person name="Shmutz J."/>
            <person name="Schroeder D."/>
            <person name="de Vargas C."/>
            <person name="Verret F."/>
            <person name="von Dassow P."/>
            <person name="Valentin K."/>
            <person name="Van de Peer Y."/>
            <person name="Wheeler G."/>
            <person name="Dacks J.B."/>
            <person name="Delwiche C.F."/>
            <person name="Dyhrman S.T."/>
            <person name="Glockner G."/>
            <person name="John U."/>
            <person name="Richards T."/>
            <person name="Worden A.Z."/>
            <person name="Zhang X."/>
            <person name="Grigoriev I.V."/>
            <person name="Allen A.E."/>
            <person name="Bidle K."/>
            <person name="Borodovsky M."/>
            <person name="Bowler C."/>
            <person name="Brownlee C."/>
            <person name="Cock J.M."/>
            <person name="Elias M."/>
            <person name="Gladyshev V.N."/>
            <person name="Groth M."/>
            <person name="Guda C."/>
            <person name="Hadaegh A."/>
            <person name="Iglesias-Rodriguez M.D."/>
            <person name="Jenkins J."/>
            <person name="Jones B.M."/>
            <person name="Lawson T."/>
            <person name="Leese F."/>
            <person name="Lindquist E."/>
            <person name="Lobanov A."/>
            <person name="Lomsadze A."/>
            <person name="Malik S.B."/>
            <person name="Marsh M.E."/>
            <person name="Mackinder L."/>
            <person name="Mock T."/>
            <person name="Mueller-Roeber B."/>
            <person name="Pagarete A."/>
            <person name="Parker M."/>
            <person name="Probert I."/>
            <person name="Quesneville H."/>
            <person name="Raines C."/>
            <person name="Rensing S.A."/>
            <person name="Riano-Pachon D.M."/>
            <person name="Richier S."/>
            <person name="Rokitta S."/>
            <person name="Shiraiwa Y."/>
            <person name="Soanes D.M."/>
            <person name="van der Giezen M."/>
            <person name="Wahlund T.M."/>
            <person name="Williams B."/>
            <person name="Wilson W."/>
            <person name="Wolfe G."/>
            <person name="Wurch L.L."/>
        </authorList>
    </citation>
    <scope>NUCLEOTIDE SEQUENCE</scope>
</reference>
<dbReference type="Gene3D" id="1.50.40.10">
    <property type="entry name" value="Mitochondrial carrier domain"/>
    <property type="match status" value="1"/>
</dbReference>
<keyword evidence="5" id="KW-1133">Transmembrane helix</keyword>
<dbReference type="InterPro" id="IPR018108">
    <property type="entry name" value="MCP_transmembrane"/>
</dbReference>
<organism evidence="10 11">
    <name type="scientific">Emiliania huxleyi (strain CCMP1516)</name>
    <dbReference type="NCBI Taxonomy" id="280463"/>
    <lineage>
        <taxon>Eukaryota</taxon>
        <taxon>Haptista</taxon>
        <taxon>Haptophyta</taxon>
        <taxon>Prymnesiophyceae</taxon>
        <taxon>Isochrysidales</taxon>
        <taxon>Noelaerhabdaceae</taxon>
        <taxon>Emiliania</taxon>
    </lineage>
</organism>
<evidence type="ECO:0000256" key="1">
    <source>
        <dbReference type="ARBA" id="ARBA00004225"/>
    </source>
</evidence>
<dbReference type="GO" id="GO:0015093">
    <property type="term" value="F:ferrous iron transmembrane transporter activity"/>
    <property type="evidence" value="ECO:0007669"/>
    <property type="project" value="TreeGrafter"/>
</dbReference>
<dbReference type="STRING" id="2903.R1CCC8"/>
<dbReference type="GO" id="GO:0031966">
    <property type="term" value="C:mitochondrial membrane"/>
    <property type="evidence" value="ECO:0007669"/>
    <property type="project" value="UniProtKB-SubCell"/>
</dbReference>
<sequence length="325" mass="34799">MDRDPTEVDERDPCTTTLLQHMIAGSFAGVSEHSLMFPVDTVKTMVQAGGGRGARPGEPFAAGGTSARMAVVRELVAKNGLGVLWRGVGVVPVGCIPAHAMMFSVYEIILEAGGSRQQAATPERVAAVGAAAGGVATLFHDAVMVPTETVKQRLQLGYYRNAQHCLERIVAKGGTSLFRSMPTTLAMNVPYNSLMMMCNESLRKWLNPSGDFNFYLFSGCVSGALAAGVTTPLDVVKTALQTQGLRPPTAESGYSRDVPKHFEVRFRGAGDAIRAIWRANGLRGFLWGMRPRMLQVGPSCAISWCAYESMKHTLDKFGVGRAGAG</sequence>
<keyword evidence="4 8" id="KW-0812">Transmembrane</keyword>
<dbReference type="PROSITE" id="PS50920">
    <property type="entry name" value="SOLCAR"/>
    <property type="match status" value="3"/>
</dbReference>
<evidence type="ECO:0000313" key="11">
    <source>
        <dbReference type="Proteomes" id="UP000013827"/>
    </source>
</evidence>
<dbReference type="SUPFAM" id="SSF103506">
    <property type="entry name" value="Mitochondrial carrier"/>
    <property type="match status" value="1"/>
</dbReference>
<dbReference type="KEGG" id="ehx:EMIHUDRAFT_310595"/>
<dbReference type="eggNOG" id="KOG0760">
    <property type="taxonomic scope" value="Eukaryota"/>
</dbReference>
<dbReference type="GO" id="GO:0048250">
    <property type="term" value="P:iron import into the mitochondrion"/>
    <property type="evidence" value="ECO:0007669"/>
    <property type="project" value="TreeGrafter"/>
</dbReference>
<feature type="repeat" description="Solcar" evidence="8">
    <location>
        <begin position="210"/>
        <end position="313"/>
    </location>
</feature>
<dbReference type="GeneID" id="17265500"/>
<proteinExistence type="inferred from homology"/>
<evidence type="ECO:0000256" key="2">
    <source>
        <dbReference type="ARBA" id="ARBA00006375"/>
    </source>
</evidence>
<evidence type="ECO:0000256" key="5">
    <source>
        <dbReference type="ARBA" id="ARBA00022989"/>
    </source>
</evidence>
<dbReference type="Proteomes" id="UP000013827">
    <property type="component" value="Unassembled WGS sequence"/>
</dbReference>
<evidence type="ECO:0000256" key="9">
    <source>
        <dbReference type="RuleBase" id="RU000488"/>
    </source>
</evidence>
<dbReference type="PANTHER" id="PTHR45758">
    <property type="entry name" value="MITOFERRIN-1-RELATED"/>
    <property type="match status" value="1"/>
</dbReference>
<evidence type="ECO:0008006" key="12">
    <source>
        <dbReference type="Google" id="ProtNLM"/>
    </source>
</evidence>
<evidence type="ECO:0000313" key="10">
    <source>
        <dbReference type="EnsemblProtists" id="EOD20002"/>
    </source>
</evidence>